<dbReference type="RefSeq" id="WP_125435781.1">
    <property type="nucleotide sequence ID" value="NZ_RWIU01000001.1"/>
</dbReference>
<sequence>MEKLLAGYVLNDGEIYSLELGAQYGSASGSPRRQASVALLVRKKTVDGKLETCLLQIHLTGVQKIVLNEEFGSCYYSDVVFKRVEGLWYLSLDPYGNSGELHEQDNWVIVAEAVAIEEGVIPNRV</sequence>
<reference evidence="1 2" key="1">
    <citation type="submission" date="2018-12" db="EMBL/GenBank/DDBJ databases">
        <authorList>
            <person name="Feng G."/>
            <person name="Zhu H."/>
        </authorList>
    </citation>
    <scope>NUCLEOTIDE SEQUENCE [LARGE SCALE GENOMIC DNA]</scope>
    <source>
        <strain evidence="1 2">LMG 26000</strain>
    </source>
</reference>
<comment type="caution">
    <text evidence="1">The sequence shown here is derived from an EMBL/GenBank/DDBJ whole genome shotgun (WGS) entry which is preliminary data.</text>
</comment>
<dbReference type="EMBL" id="RWIU01000001">
    <property type="protein sequence ID" value="RSK46277.1"/>
    <property type="molecule type" value="Genomic_DNA"/>
</dbReference>
<protein>
    <submittedName>
        <fullName evidence="1">Uncharacterized protein</fullName>
    </submittedName>
</protein>
<organism evidence="1 2">
    <name type="scientific">Hymenobacter perfusus</name>
    <dbReference type="NCBI Taxonomy" id="1236770"/>
    <lineage>
        <taxon>Bacteria</taxon>
        <taxon>Pseudomonadati</taxon>
        <taxon>Bacteroidota</taxon>
        <taxon>Cytophagia</taxon>
        <taxon>Cytophagales</taxon>
        <taxon>Hymenobacteraceae</taxon>
        <taxon>Hymenobacter</taxon>
    </lineage>
</organism>
<accession>A0A428KII7</accession>
<keyword evidence="2" id="KW-1185">Reference proteome</keyword>
<dbReference type="Proteomes" id="UP000270291">
    <property type="component" value="Unassembled WGS sequence"/>
</dbReference>
<name>A0A428KII7_9BACT</name>
<evidence type="ECO:0000313" key="2">
    <source>
        <dbReference type="Proteomes" id="UP000270291"/>
    </source>
</evidence>
<dbReference type="AlphaFoldDB" id="A0A428KII7"/>
<dbReference type="OrthoDB" id="883330at2"/>
<evidence type="ECO:0000313" key="1">
    <source>
        <dbReference type="EMBL" id="RSK46277.1"/>
    </source>
</evidence>
<gene>
    <name evidence="1" type="ORF">EI293_03670</name>
</gene>
<proteinExistence type="predicted"/>